<dbReference type="EMBL" id="MCBQ01002992">
    <property type="protein sequence ID" value="RKF81940.1"/>
    <property type="molecule type" value="Genomic_DNA"/>
</dbReference>
<evidence type="ECO:0000313" key="2">
    <source>
        <dbReference type="EMBL" id="RKF81940.1"/>
    </source>
</evidence>
<feature type="compositionally biased region" description="Low complexity" evidence="1">
    <location>
        <begin position="54"/>
        <end position="77"/>
    </location>
</feature>
<feature type="region of interest" description="Disordered" evidence="1">
    <location>
        <begin position="38"/>
        <end position="77"/>
    </location>
</feature>
<sequence>MDYPTIGSGYQKQSFSHQNQENCYAQGNVSQIISSSGVVRLSKSSPTTPESKLSRPYGSSQFSSSSWSTTLLKISSS</sequence>
<evidence type="ECO:0000313" key="3">
    <source>
        <dbReference type="Proteomes" id="UP000283383"/>
    </source>
</evidence>
<proteinExistence type="predicted"/>
<keyword evidence="3" id="KW-1185">Reference proteome</keyword>
<accession>A0A420J578</accession>
<reference evidence="2 3" key="1">
    <citation type="journal article" date="2018" name="BMC Genomics">
        <title>Comparative genome analyses reveal sequence features reflecting distinct modes of host-adaptation between dicot and monocot powdery mildew.</title>
        <authorList>
            <person name="Wu Y."/>
            <person name="Ma X."/>
            <person name="Pan Z."/>
            <person name="Kale S.D."/>
            <person name="Song Y."/>
            <person name="King H."/>
            <person name="Zhang Q."/>
            <person name="Presley C."/>
            <person name="Deng X."/>
            <person name="Wei C.I."/>
            <person name="Xiao S."/>
        </authorList>
    </citation>
    <scope>NUCLEOTIDE SEQUENCE [LARGE SCALE GENOMIC DNA]</scope>
    <source>
        <strain evidence="2">UMSG3</strain>
    </source>
</reference>
<comment type="caution">
    <text evidence="2">The sequence shown here is derived from an EMBL/GenBank/DDBJ whole genome shotgun (WGS) entry which is preliminary data.</text>
</comment>
<evidence type="ECO:0000256" key="1">
    <source>
        <dbReference type="SAM" id="MobiDB-lite"/>
    </source>
</evidence>
<dbReference type="AlphaFoldDB" id="A0A420J578"/>
<gene>
    <name evidence="2" type="ORF">GcM3_029028</name>
</gene>
<organism evidence="2 3">
    <name type="scientific">Golovinomyces cichoracearum</name>
    <dbReference type="NCBI Taxonomy" id="62708"/>
    <lineage>
        <taxon>Eukaryota</taxon>
        <taxon>Fungi</taxon>
        <taxon>Dikarya</taxon>
        <taxon>Ascomycota</taxon>
        <taxon>Pezizomycotina</taxon>
        <taxon>Leotiomycetes</taxon>
        <taxon>Erysiphales</taxon>
        <taxon>Erysiphaceae</taxon>
        <taxon>Golovinomyces</taxon>
    </lineage>
</organism>
<dbReference type="Proteomes" id="UP000283383">
    <property type="component" value="Unassembled WGS sequence"/>
</dbReference>
<name>A0A420J578_9PEZI</name>
<protein>
    <submittedName>
        <fullName evidence="2">Uncharacterized protein</fullName>
    </submittedName>
</protein>